<reference evidence="6 7" key="1">
    <citation type="submission" date="2019-06" db="EMBL/GenBank/DDBJ databases">
        <authorList>
            <person name="Li J."/>
        </authorList>
    </citation>
    <scope>NUCLEOTIDE SEQUENCE [LARGE SCALE GENOMIC DNA]</scope>
    <source>
        <strain evidence="6 7">LMG 28165</strain>
    </source>
</reference>
<dbReference type="Pfam" id="PF13302">
    <property type="entry name" value="Acetyltransf_3"/>
    <property type="match status" value="1"/>
</dbReference>
<dbReference type="Gene3D" id="3.40.630.30">
    <property type="match status" value="1"/>
</dbReference>
<dbReference type="InterPro" id="IPR016181">
    <property type="entry name" value="Acyl_CoA_acyltransferase"/>
</dbReference>
<dbReference type="AlphaFoldDB" id="A0A5C4U6A8"/>
<evidence type="ECO:0000256" key="2">
    <source>
        <dbReference type="ARBA" id="ARBA00023315"/>
    </source>
</evidence>
<dbReference type="PANTHER" id="PTHR43792:SF8">
    <property type="entry name" value="[RIBOSOMAL PROTEIN US5]-ALANINE N-ACETYLTRANSFERASE"/>
    <property type="match status" value="1"/>
</dbReference>
<dbReference type="GO" id="GO:0008999">
    <property type="term" value="F:protein-N-terminal-alanine acetyltransferase activity"/>
    <property type="evidence" value="ECO:0007669"/>
    <property type="project" value="TreeGrafter"/>
</dbReference>
<sequence length="232" mass="25796">MLNSWAKPYRNREPSSARPHPVHPGWPEVTPCVTLLSGEELRLRPVVSSDGAAWSRMRRADEAWLKPVEPTQHTTWHEAHSTVAWRSLFRAFKEQAQRGTLVPMVIEIDGEFAGQVTIGNIQHGTISDAWIGYWVHSAHMGKGAATAACALGVDHAFRRIGLHRLTATYLPSNPASGAVLLKNGFREEGFLVGNLHIDGQWRDHHVVALLNDEFPQSCVARLVRAGKIAAWR</sequence>
<dbReference type="Proteomes" id="UP000312032">
    <property type="component" value="Unassembled WGS sequence"/>
</dbReference>
<keyword evidence="2" id="KW-0012">Acyltransferase</keyword>
<keyword evidence="7" id="KW-1185">Reference proteome</keyword>
<dbReference type="EMBL" id="VDHJ01000001">
    <property type="protein sequence ID" value="TNM00432.1"/>
    <property type="molecule type" value="Genomic_DNA"/>
</dbReference>
<dbReference type="OrthoDB" id="5242221at2"/>
<feature type="region of interest" description="Disordered" evidence="4">
    <location>
        <begin position="1"/>
        <end position="24"/>
    </location>
</feature>
<dbReference type="InterPro" id="IPR051531">
    <property type="entry name" value="N-acetyltransferase"/>
</dbReference>
<proteinExistence type="inferred from homology"/>
<dbReference type="PROSITE" id="PS51186">
    <property type="entry name" value="GNAT"/>
    <property type="match status" value="1"/>
</dbReference>
<dbReference type="SUPFAM" id="SSF55729">
    <property type="entry name" value="Acyl-CoA N-acyltransferases (Nat)"/>
    <property type="match status" value="1"/>
</dbReference>
<dbReference type="InterPro" id="IPR000182">
    <property type="entry name" value="GNAT_dom"/>
</dbReference>
<name>A0A5C4U6A8_9CORY</name>
<comment type="similarity">
    <text evidence="3">Belongs to the acetyltransferase family. RimJ subfamily.</text>
</comment>
<dbReference type="PANTHER" id="PTHR43792">
    <property type="entry name" value="GNAT FAMILY, PUTATIVE (AFU_ORTHOLOGUE AFUA_3G00765)-RELATED-RELATED"/>
    <property type="match status" value="1"/>
</dbReference>
<feature type="domain" description="N-acetyltransferase" evidence="5">
    <location>
        <begin position="55"/>
        <end position="213"/>
    </location>
</feature>
<evidence type="ECO:0000313" key="7">
    <source>
        <dbReference type="Proteomes" id="UP000312032"/>
    </source>
</evidence>
<accession>A0A5C4U6A8</accession>
<organism evidence="6 7">
    <name type="scientific">Corynebacterium tapiri</name>
    <dbReference type="NCBI Taxonomy" id="1448266"/>
    <lineage>
        <taxon>Bacteria</taxon>
        <taxon>Bacillati</taxon>
        <taxon>Actinomycetota</taxon>
        <taxon>Actinomycetes</taxon>
        <taxon>Mycobacteriales</taxon>
        <taxon>Corynebacteriaceae</taxon>
        <taxon>Corynebacterium</taxon>
    </lineage>
</organism>
<dbReference type="RefSeq" id="WP_139464430.1">
    <property type="nucleotide sequence ID" value="NZ_VDHJ01000001.1"/>
</dbReference>
<evidence type="ECO:0000256" key="1">
    <source>
        <dbReference type="ARBA" id="ARBA00022679"/>
    </source>
</evidence>
<evidence type="ECO:0000313" key="6">
    <source>
        <dbReference type="EMBL" id="TNM00432.1"/>
    </source>
</evidence>
<protein>
    <submittedName>
        <fullName evidence="6">GNAT family N-acetyltransferase</fullName>
    </submittedName>
</protein>
<comment type="caution">
    <text evidence="6">The sequence shown here is derived from an EMBL/GenBank/DDBJ whole genome shotgun (WGS) entry which is preliminary data.</text>
</comment>
<evidence type="ECO:0000256" key="3">
    <source>
        <dbReference type="ARBA" id="ARBA00038502"/>
    </source>
</evidence>
<keyword evidence="1 6" id="KW-0808">Transferase</keyword>
<dbReference type="GO" id="GO:0005737">
    <property type="term" value="C:cytoplasm"/>
    <property type="evidence" value="ECO:0007669"/>
    <property type="project" value="TreeGrafter"/>
</dbReference>
<evidence type="ECO:0000259" key="5">
    <source>
        <dbReference type="PROSITE" id="PS51186"/>
    </source>
</evidence>
<evidence type="ECO:0000256" key="4">
    <source>
        <dbReference type="SAM" id="MobiDB-lite"/>
    </source>
</evidence>
<gene>
    <name evidence="6" type="ORF">FHE74_00310</name>
</gene>